<keyword evidence="3" id="KW-0930">Antiviral protein</keyword>
<feature type="domain" description="Helicase C-terminal" evidence="19">
    <location>
        <begin position="374"/>
        <end position="556"/>
    </location>
</feature>
<feature type="domain" description="Helicase ATP-binding" evidence="18">
    <location>
        <begin position="27"/>
        <end position="207"/>
    </location>
</feature>
<comment type="caution">
    <text evidence="21">The sequence shown here is derived from an EMBL/GenBank/DDBJ whole genome shotgun (WGS) entry which is preliminary data.</text>
</comment>
<dbReference type="FunFam" id="1.10.1520.10:FF:000032">
    <property type="entry name" value="Dicer-like protein 2"/>
    <property type="match status" value="1"/>
</dbReference>
<dbReference type="InterPro" id="IPR000999">
    <property type="entry name" value="RNase_III_dom"/>
</dbReference>
<dbReference type="SUPFAM" id="SSF69065">
    <property type="entry name" value="RNase III domain-like"/>
    <property type="match status" value="2"/>
</dbReference>
<dbReference type="InterPro" id="IPR014720">
    <property type="entry name" value="dsRBD_dom"/>
</dbReference>
<dbReference type="InterPro" id="IPR038248">
    <property type="entry name" value="Dicer_dimer_sf"/>
</dbReference>
<evidence type="ECO:0000256" key="13">
    <source>
        <dbReference type="ARBA" id="ARBA00023211"/>
    </source>
</evidence>
<dbReference type="Proteomes" id="UP000799444">
    <property type="component" value="Unassembled WGS sequence"/>
</dbReference>
<dbReference type="EMBL" id="ML996098">
    <property type="protein sequence ID" value="KAF2741102.1"/>
    <property type="molecule type" value="Genomic_DNA"/>
</dbReference>
<comment type="function">
    <text evidence="14">Dicer-like endonuclease involved in cleaving double-stranded RNA in the RNA interference (RNAi) pathway. Produces 21 to 25 bp dsRNAs (siRNAs) which target the selective destruction of homologous RNAs leading to sequence-specific suppression of gene expression, called post-transcriptional gene silencing (PTGS). Part of a broad host defense response against viral infection and transposons.</text>
</comment>
<comment type="cofactor">
    <cofactor evidence="1">
        <name>Mn(2+)</name>
        <dbReference type="ChEBI" id="CHEBI:29035"/>
    </cofactor>
</comment>
<dbReference type="SUPFAM" id="SSF52540">
    <property type="entry name" value="P-loop containing nucleoside triphosphate hydrolases"/>
    <property type="match status" value="1"/>
</dbReference>
<evidence type="ECO:0000256" key="5">
    <source>
        <dbReference type="ARBA" id="ARBA00022737"/>
    </source>
</evidence>
<keyword evidence="10" id="KW-0460">Magnesium</keyword>
<keyword evidence="8" id="KW-0347">Helicase</keyword>
<evidence type="ECO:0000259" key="17">
    <source>
        <dbReference type="PROSITE" id="PS50142"/>
    </source>
</evidence>
<evidence type="ECO:0000256" key="1">
    <source>
        <dbReference type="ARBA" id="ARBA00001936"/>
    </source>
</evidence>
<dbReference type="InterPro" id="IPR001650">
    <property type="entry name" value="Helicase_C-like"/>
</dbReference>
<keyword evidence="12" id="KW-0051">Antiviral defense</keyword>
<dbReference type="PROSITE" id="PS51327">
    <property type="entry name" value="DICER_DSRBF"/>
    <property type="match status" value="1"/>
</dbReference>
<dbReference type="CDD" id="cd18802">
    <property type="entry name" value="SF2_C_dicer"/>
    <property type="match status" value="1"/>
</dbReference>
<dbReference type="GO" id="GO:0005634">
    <property type="term" value="C:nucleus"/>
    <property type="evidence" value="ECO:0007669"/>
    <property type="project" value="TreeGrafter"/>
</dbReference>
<evidence type="ECO:0000256" key="4">
    <source>
        <dbReference type="ARBA" id="ARBA00022723"/>
    </source>
</evidence>
<keyword evidence="13" id="KW-0464">Manganese</keyword>
<dbReference type="Gene3D" id="3.40.50.300">
    <property type="entry name" value="P-loop containing nucleotide triphosphate hydrolases"/>
    <property type="match status" value="2"/>
</dbReference>
<dbReference type="GO" id="GO:0004525">
    <property type="term" value="F:ribonuclease III activity"/>
    <property type="evidence" value="ECO:0007669"/>
    <property type="project" value="InterPro"/>
</dbReference>
<keyword evidence="6" id="KW-0547">Nucleotide-binding</keyword>
<evidence type="ECO:0000259" key="18">
    <source>
        <dbReference type="PROSITE" id="PS51192"/>
    </source>
</evidence>
<feature type="domain" description="RNase III" evidence="17">
    <location>
        <begin position="1107"/>
        <end position="1284"/>
    </location>
</feature>
<dbReference type="GO" id="GO:0005524">
    <property type="term" value="F:ATP binding"/>
    <property type="evidence" value="ECO:0007669"/>
    <property type="project" value="UniProtKB-KW"/>
</dbReference>
<evidence type="ECO:0000313" key="21">
    <source>
        <dbReference type="EMBL" id="KAF2741102.1"/>
    </source>
</evidence>
<dbReference type="InterPro" id="IPR005034">
    <property type="entry name" value="Dicer_dimerisation"/>
</dbReference>
<keyword evidence="11 15" id="KW-0694">RNA-binding</keyword>
<evidence type="ECO:0000259" key="16">
    <source>
        <dbReference type="PROSITE" id="PS50137"/>
    </source>
</evidence>
<dbReference type="InterPro" id="IPR027417">
    <property type="entry name" value="P-loop_NTPase"/>
</dbReference>
<dbReference type="Gene3D" id="1.10.1520.10">
    <property type="entry name" value="Ribonuclease III domain"/>
    <property type="match status" value="2"/>
</dbReference>
<dbReference type="GO" id="GO:0046872">
    <property type="term" value="F:metal ion binding"/>
    <property type="evidence" value="ECO:0007669"/>
    <property type="project" value="UniProtKB-KW"/>
</dbReference>
<sequence>MEIENEPPCDGANIAIDLRLRPYQAEMVEESLRVNIIVAMDTGSGKTHIALARTHAELERCHPDQLVWFLVPTVTLCEQQEAVFQKYLPAFGIKALSGKDDVDRWTDQATWDIVLKNVRVVLSTHQVLKDALVHAFVKMQRIALIIFDEAHHCTLEHPANQIMKYFYKPLLRQSEGVGLPGILGLSASPLMRAKATGASLQSIEHNLNAITRTPKIHRKELMDFVHKPNLSKVIYQTPVSGLVSSPLLGIVQNMLQHYDFKIDPYVLDLQRRHRAGEKIENQIQKFSLKKETYCQNQIKKLSAKGGAMLHELGASATEWYLHQCIFRYEQALKKSDSDLLNWSTQEKDHLSALFRGVTTPDEPPSLRLDHLSDKVERLINILVDEACEDFAGLIFVEQRVWVVALAEILALHPKTANLFNIGTFVGDSNTSKRRTLIADLTEPRNQQGTLDDFRAGKKNLILATSVLEEGIDVSSCNLVICFESPKNLKSFIQRRGRARKQKSNYIIMLPASHSVAHSPQNWHSLEKEMIDAYLDDLRVVQRAKTQEMADEVVELTYRVPTTGALLTIEDATQHLHHFCSVLSSGPYTDSRPQFNFHEDENGLIIADVTLPISVDPVYRLARSQIGYRTERMALKDAAFQAYIALHKGGLVNDNLLPNQILGDDEAAEFNIPNFTPSLVEVSPQFDPWINIAVQQRNDSQSYHCNHLTVESPGKKPIEMIIMVPCALPELQDLVLHWNESVRYRVQSLPLGAFTISPEKLALLQLITRRILYSIFSGRMQEIRYDFLWLLAPCASNVSIPSYTDLQNWLNNTEGTCLATELLQSSHIDPEEWGLVNLYGDNRKYMAKKIEFVEGLNSQLQAIRTPRRRDFLHSVAEEHNESQRYKKTEWLEISECEVSNLATTYSIFALFVPSILQKYEVSLLVETLRTTILEPLSIDPCHSVHILRAITSSATGEESDYQRVEFLGDCILKLISTVHLLAAHLNWPESFLTAKKGKVVSNGFLARATMTAGLDKFIIDKRFTGSKWYPKYAGDVLSQGELKQEQRSSKLLADVVESLIGTSYLLGGFAKAFICTQLLLPMEPWTPIPEANTILLNAAPSGTEPTDLSTLEELIGYTFEKKLLLLEAMTHASYSGPNAHSSYERLEFLGDAVLDYIITKRMYAHTPELSHQQMHAVRTSMANAAFLSFRMFETTLEQTVSVDTVTMQPGLKHTALWQFMRHSSPQIVQPRDAALQQHAAHREEVLNAVAKDVRFPWHLLALADSPKFLSDIVESVIGAIYIDSHGSIESCEIFVRRLGILCALERILRDGVDCLHPKERLGHLAVEKSVQYVKLDVEAMEGDKKRKEYMCQVKVGGEEVGGRVEGLKRLNAETIAAWRAVKILEDGEDVQMGEFVQEYVSVSIRAGEGDAESCVDEWHDAEDGFDVDLEMAY</sequence>
<dbReference type="PANTHER" id="PTHR14950">
    <property type="entry name" value="DICER-RELATED"/>
    <property type="match status" value="1"/>
</dbReference>
<keyword evidence="5" id="KW-0677">Repeat</keyword>
<accession>A0A9P4V5W5</accession>
<keyword evidence="4" id="KW-0479">Metal-binding</keyword>
<feature type="domain" description="Dicer dsRNA-binding fold" evidence="20">
    <location>
        <begin position="571"/>
        <end position="665"/>
    </location>
</feature>
<keyword evidence="7" id="KW-0378">Hydrolase</keyword>
<dbReference type="GO" id="GO:0050688">
    <property type="term" value="P:regulation of defense response to virus"/>
    <property type="evidence" value="ECO:0007669"/>
    <property type="project" value="UniProtKB-KW"/>
</dbReference>
<protein>
    <submittedName>
        <fullName evidence="21">Dicer-like protein 2</fullName>
    </submittedName>
</protein>
<comment type="cofactor">
    <cofactor evidence="2">
        <name>Mg(2+)</name>
        <dbReference type="ChEBI" id="CHEBI:18420"/>
    </cofactor>
</comment>
<evidence type="ECO:0000256" key="6">
    <source>
        <dbReference type="ARBA" id="ARBA00022741"/>
    </source>
</evidence>
<evidence type="ECO:0000256" key="11">
    <source>
        <dbReference type="ARBA" id="ARBA00022884"/>
    </source>
</evidence>
<evidence type="ECO:0000259" key="20">
    <source>
        <dbReference type="PROSITE" id="PS51327"/>
    </source>
</evidence>
<dbReference type="GO" id="GO:0005737">
    <property type="term" value="C:cytoplasm"/>
    <property type="evidence" value="ECO:0007669"/>
    <property type="project" value="TreeGrafter"/>
</dbReference>
<dbReference type="SMART" id="SM00487">
    <property type="entry name" value="DEXDc"/>
    <property type="match status" value="1"/>
</dbReference>
<dbReference type="Pfam" id="PF00270">
    <property type="entry name" value="DEAD"/>
    <property type="match status" value="1"/>
</dbReference>
<dbReference type="OrthoDB" id="416741at2759"/>
<evidence type="ECO:0000256" key="9">
    <source>
        <dbReference type="ARBA" id="ARBA00022840"/>
    </source>
</evidence>
<gene>
    <name evidence="21" type="ORF">EJ04DRAFT_454542</name>
</gene>
<dbReference type="PROSITE" id="PS51194">
    <property type="entry name" value="HELICASE_CTER"/>
    <property type="match status" value="1"/>
</dbReference>
<evidence type="ECO:0000259" key="19">
    <source>
        <dbReference type="PROSITE" id="PS51194"/>
    </source>
</evidence>
<dbReference type="GO" id="GO:0051607">
    <property type="term" value="P:defense response to virus"/>
    <property type="evidence" value="ECO:0007669"/>
    <property type="project" value="UniProtKB-KW"/>
</dbReference>
<evidence type="ECO:0000256" key="8">
    <source>
        <dbReference type="ARBA" id="ARBA00022806"/>
    </source>
</evidence>
<dbReference type="Pfam" id="PF00636">
    <property type="entry name" value="Ribonuclease_3"/>
    <property type="match status" value="2"/>
</dbReference>
<reference evidence="21" key="1">
    <citation type="journal article" date="2020" name="Stud. Mycol.">
        <title>101 Dothideomycetes genomes: a test case for predicting lifestyles and emergence of pathogens.</title>
        <authorList>
            <person name="Haridas S."/>
            <person name="Albert R."/>
            <person name="Binder M."/>
            <person name="Bloem J."/>
            <person name="Labutti K."/>
            <person name="Salamov A."/>
            <person name="Andreopoulos B."/>
            <person name="Baker S."/>
            <person name="Barry K."/>
            <person name="Bills G."/>
            <person name="Bluhm B."/>
            <person name="Cannon C."/>
            <person name="Castanera R."/>
            <person name="Culley D."/>
            <person name="Daum C."/>
            <person name="Ezra D."/>
            <person name="Gonzalez J."/>
            <person name="Henrissat B."/>
            <person name="Kuo A."/>
            <person name="Liang C."/>
            <person name="Lipzen A."/>
            <person name="Lutzoni F."/>
            <person name="Magnuson J."/>
            <person name="Mondo S."/>
            <person name="Nolan M."/>
            <person name="Ohm R."/>
            <person name="Pangilinan J."/>
            <person name="Park H.-J."/>
            <person name="Ramirez L."/>
            <person name="Alfaro M."/>
            <person name="Sun H."/>
            <person name="Tritt A."/>
            <person name="Yoshinaga Y."/>
            <person name="Zwiers L.-H."/>
            <person name="Turgeon B."/>
            <person name="Goodwin S."/>
            <person name="Spatafora J."/>
            <person name="Crous P."/>
            <person name="Grigoriev I."/>
        </authorList>
    </citation>
    <scope>NUCLEOTIDE SEQUENCE</scope>
    <source>
        <strain evidence="21">CBS 125425</strain>
    </source>
</reference>
<dbReference type="InterPro" id="IPR011545">
    <property type="entry name" value="DEAD/DEAH_box_helicase_dom"/>
</dbReference>
<feature type="domain" description="DRBM" evidence="16">
    <location>
        <begin position="1315"/>
        <end position="1385"/>
    </location>
</feature>
<dbReference type="GO" id="GO:0003723">
    <property type="term" value="F:RNA binding"/>
    <property type="evidence" value="ECO:0007669"/>
    <property type="project" value="UniProtKB-UniRule"/>
</dbReference>
<dbReference type="SUPFAM" id="SSF54768">
    <property type="entry name" value="dsRNA-binding domain-like"/>
    <property type="match status" value="1"/>
</dbReference>
<dbReference type="Pfam" id="PF00271">
    <property type="entry name" value="Helicase_C"/>
    <property type="match status" value="1"/>
</dbReference>
<dbReference type="InterPro" id="IPR036389">
    <property type="entry name" value="RNase_III_sf"/>
</dbReference>
<dbReference type="PANTHER" id="PTHR14950:SF37">
    <property type="entry name" value="ENDORIBONUCLEASE DICER"/>
    <property type="match status" value="1"/>
</dbReference>
<proteinExistence type="inferred from homology"/>
<dbReference type="GO" id="GO:0030422">
    <property type="term" value="P:siRNA processing"/>
    <property type="evidence" value="ECO:0007669"/>
    <property type="project" value="TreeGrafter"/>
</dbReference>
<dbReference type="GO" id="GO:0004386">
    <property type="term" value="F:helicase activity"/>
    <property type="evidence" value="ECO:0007669"/>
    <property type="project" value="UniProtKB-KW"/>
</dbReference>
<comment type="similarity">
    <text evidence="15">Belongs to the helicase family. Dicer subfamily.</text>
</comment>
<keyword evidence="9" id="KW-0067">ATP-binding</keyword>
<evidence type="ECO:0000256" key="2">
    <source>
        <dbReference type="ARBA" id="ARBA00001946"/>
    </source>
</evidence>
<name>A0A9P4V5W5_9PLEO</name>
<dbReference type="SMART" id="SM00535">
    <property type="entry name" value="RIBOc"/>
    <property type="match status" value="2"/>
</dbReference>
<evidence type="ECO:0000256" key="10">
    <source>
        <dbReference type="ARBA" id="ARBA00022842"/>
    </source>
</evidence>
<evidence type="ECO:0000256" key="12">
    <source>
        <dbReference type="ARBA" id="ARBA00023118"/>
    </source>
</evidence>
<dbReference type="FunFam" id="3.40.50.300:FF:001669">
    <property type="entry name" value="Dicer-like protein 1"/>
    <property type="match status" value="1"/>
</dbReference>
<dbReference type="PROSITE" id="PS00517">
    <property type="entry name" value="RNASE_3_1"/>
    <property type="match status" value="1"/>
</dbReference>
<dbReference type="CDD" id="cd00593">
    <property type="entry name" value="RIBOc"/>
    <property type="match status" value="2"/>
</dbReference>
<organism evidence="21 22">
    <name type="scientific">Polyplosphaeria fusca</name>
    <dbReference type="NCBI Taxonomy" id="682080"/>
    <lineage>
        <taxon>Eukaryota</taxon>
        <taxon>Fungi</taxon>
        <taxon>Dikarya</taxon>
        <taxon>Ascomycota</taxon>
        <taxon>Pezizomycotina</taxon>
        <taxon>Dothideomycetes</taxon>
        <taxon>Pleosporomycetidae</taxon>
        <taxon>Pleosporales</taxon>
        <taxon>Tetraplosphaeriaceae</taxon>
        <taxon>Polyplosphaeria</taxon>
    </lineage>
</organism>
<keyword evidence="22" id="KW-1185">Reference proteome</keyword>
<dbReference type="SMART" id="SM00490">
    <property type="entry name" value="HELICc"/>
    <property type="match status" value="1"/>
</dbReference>
<feature type="domain" description="RNase III" evidence="17">
    <location>
        <begin position="928"/>
        <end position="1067"/>
    </location>
</feature>
<dbReference type="Pfam" id="PF03368">
    <property type="entry name" value="Dicer_dimer"/>
    <property type="match status" value="1"/>
</dbReference>
<dbReference type="PROSITE" id="PS50142">
    <property type="entry name" value="RNASE_3_2"/>
    <property type="match status" value="2"/>
</dbReference>
<evidence type="ECO:0000313" key="22">
    <source>
        <dbReference type="Proteomes" id="UP000799444"/>
    </source>
</evidence>
<dbReference type="PROSITE" id="PS50137">
    <property type="entry name" value="DS_RBD"/>
    <property type="match status" value="1"/>
</dbReference>
<dbReference type="InterPro" id="IPR014001">
    <property type="entry name" value="Helicase_ATP-bd"/>
</dbReference>
<evidence type="ECO:0000256" key="7">
    <source>
        <dbReference type="ARBA" id="ARBA00022801"/>
    </source>
</evidence>
<evidence type="ECO:0000256" key="15">
    <source>
        <dbReference type="PROSITE-ProRule" id="PRU00657"/>
    </source>
</evidence>
<dbReference type="PROSITE" id="PS51192">
    <property type="entry name" value="HELICASE_ATP_BIND_1"/>
    <property type="match status" value="1"/>
</dbReference>
<evidence type="ECO:0000256" key="3">
    <source>
        <dbReference type="ARBA" id="ARBA00022721"/>
    </source>
</evidence>
<evidence type="ECO:0000256" key="14">
    <source>
        <dbReference type="ARBA" id="ARBA00025403"/>
    </source>
</evidence>
<dbReference type="Gene3D" id="3.30.160.380">
    <property type="entry name" value="Dicer dimerisation domain"/>
    <property type="match status" value="1"/>
</dbReference>